<dbReference type="Pfam" id="PF01849">
    <property type="entry name" value="NAC"/>
    <property type="match status" value="1"/>
</dbReference>
<dbReference type="CDD" id="cd22054">
    <property type="entry name" value="NAC_NACA"/>
    <property type="match status" value="1"/>
</dbReference>
<organism evidence="6 7">
    <name type="scientific">Trichinella pseudospiralis</name>
    <name type="common">Parasitic roundworm</name>
    <dbReference type="NCBI Taxonomy" id="6337"/>
    <lineage>
        <taxon>Eukaryota</taxon>
        <taxon>Metazoa</taxon>
        <taxon>Ecdysozoa</taxon>
        <taxon>Nematoda</taxon>
        <taxon>Enoplea</taxon>
        <taxon>Dorylaimia</taxon>
        <taxon>Trichinellida</taxon>
        <taxon>Trichinellidae</taxon>
        <taxon>Trichinella</taxon>
    </lineage>
</organism>
<dbReference type="InterPro" id="IPR004469">
    <property type="entry name" value="PSP"/>
</dbReference>
<evidence type="ECO:0000256" key="1">
    <source>
        <dbReference type="ARBA" id="ARBA00009184"/>
    </source>
</evidence>
<dbReference type="UniPathway" id="UPA00135">
    <property type="reaction ID" value="UER00198"/>
</dbReference>
<dbReference type="InterPro" id="IPR016641">
    <property type="entry name" value="EGD2/NACA0like"/>
</dbReference>
<dbReference type="GO" id="GO:0036424">
    <property type="term" value="F:L-phosphoserine phosphatase activity"/>
    <property type="evidence" value="ECO:0007669"/>
    <property type="project" value="InterPro"/>
</dbReference>
<dbReference type="Gene3D" id="1.10.8.10">
    <property type="entry name" value="DNA helicase RuvA subunit, C-terminal domain"/>
    <property type="match status" value="1"/>
</dbReference>
<dbReference type="InterPro" id="IPR036412">
    <property type="entry name" value="HAD-like_sf"/>
</dbReference>
<dbReference type="SMART" id="SM01407">
    <property type="entry name" value="NAC"/>
    <property type="match status" value="1"/>
</dbReference>
<dbReference type="Gene3D" id="2.20.70.30">
    <property type="entry name" value="Nascent polypeptide-associated complex domain"/>
    <property type="match status" value="1"/>
</dbReference>
<dbReference type="NCBIfam" id="TIGR01488">
    <property type="entry name" value="HAD-SF-IB"/>
    <property type="match status" value="1"/>
</dbReference>
<name>A0A0V1F1T4_TRIPS</name>
<evidence type="ECO:0000256" key="4">
    <source>
        <dbReference type="SAM" id="MobiDB-lite"/>
    </source>
</evidence>
<evidence type="ECO:0000313" key="7">
    <source>
        <dbReference type="Proteomes" id="UP000054632"/>
    </source>
</evidence>
<dbReference type="AlphaFoldDB" id="A0A0V1F1T4"/>
<gene>
    <name evidence="6" type="primary">PSPH</name>
    <name evidence="6" type="ORF">T4A_11605</name>
</gene>
<dbReference type="GO" id="GO:0005854">
    <property type="term" value="C:nascent polypeptide-associated complex"/>
    <property type="evidence" value="ECO:0007669"/>
    <property type="project" value="InterPro"/>
</dbReference>
<dbReference type="PANTHER" id="PTHR21713">
    <property type="entry name" value="NASCENT POLYPEPTIDE ASSOCIATED COMPLEX ALPHA SUBUNIT-RELATED"/>
    <property type="match status" value="1"/>
</dbReference>
<protein>
    <recommendedName>
        <fullName evidence="2">O-phosphoserine phosphohydrolase</fullName>
    </recommendedName>
</protein>
<comment type="similarity">
    <text evidence="1">Belongs to the HAD-like hydrolase superfamily. SerB family.</text>
</comment>
<sequence>MLFRTGNRKVLVDITKWYNAVWIGMSVGAILEFLKNHWKLGEDGKINFYSVFTEKQLEKHLTAFKYEIDELKSKNFKLIFKIIASSCYFHSTVLFSTFYKQNQVVMCAKMERAKKLWNQADAVCFDVDSTVCQKEAIDELAKFMGKDEEISKITKQAMDGQVDFHESFKARLNILRPSLSNVEAFLIHSPPELSPGAKLLIDLLKSRNTDVFLVTGGFSHVAYYAADQLGIPHENVFANKLIFDSNGNYVDFDRQQLTSTSNGKSLICAYLKSKFSFKKLVMIGDGMTDLHACPPADLFIGFGGNQVRQNVRDASSIMTQTEKFTEVESESKTSDADSNASDISGSDAEEMENQLTLEQKEVALAAGLDAQQVTKAAKQSRPEKKARKMFSKMGLKQVPGIQRVCIRKSKNILFVINKPDVYKNPSGDTFIVFGEAKIEDLSQHAQQAAAEKFKMSEPAVMNASNAIAAGKVQAEDSEEDADIDCTGIEEKDIELVMSQANVGRGRAIKALRKSDNDIVNAIMFSIRTVLNQVSGRVAQRITRRSTEPKIAGSNPAALDIFHSSNFDSKLNTYYKLAKLAYILIANRRTNRIINSYIF</sequence>
<dbReference type="GO" id="GO:0006564">
    <property type="term" value="P:L-serine biosynthetic process"/>
    <property type="evidence" value="ECO:0007669"/>
    <property type="project" value="InterPro"/>
</dbReference>
<comment type="caution">
    <text evidence="6">The sequence shown here is derived from an EMBL/GenBank/DDBJ whole genome shotgun (WGS) entry which is preliminary data.</text>
</comment>
<evidence type="ECO:0000313" key="6">
    <source>
        <dbReference type="EMBL" id="KRY79874.1"/>
    </source>
</evidence>
<dbReference type="InterPro" id="IPR044034">
    <property type="entry name" value="NAC-like_UBA"/>
</dbReference>
<dbReference type="CDD" id="cd14415">
    <property type="entry name" value="UBA_NACA_NACP1"/>
    <property type="match status" value="1"/>
</dbReference>
<evidence type="ECO:0000256" key="2">
    <source>
        <dbReference type="ARBA" id="ARBA00031693"/>
    </source>
</evidence>
<dbReference type="NCBIfam" id="TIGR00338">
    <property type="entry name" value="serB"/>
    <property type="match status" value="1"/>
</dbReference>
<accession>A0A0V1F1T4</accession>
<dbReference type="Proteomes" id="UP000054632">
    <property type="component" value="Unassembled WGS sequence"/>
</dbReference>
<dbReference type="InterPro" id="IPR038187">
    <property type="entry name" value="NAC_A/B_dom_sf"/>
</dbReference>
<dbReference type="InterPro" id="IPR002715">
    <property type="entry name" value="Nas_poly-pep-assoc_cplx_dom"/>
</dbReference>
<dbReference type="SUPFAM" id="SSF56784">
    <property type="entry name" value="HAD-like"/>
    <property type="match status" value="1"/>
</dbReference>
<feature type="active site" description="Proton donor" evidence="3">
    <location>
        <position position="128"/>
    </location>
</feature>
<reference evidence="6 7" key="1">
    <citation type="submission" date="2015-01" db="EMBL/GenBank/DDBJ databases">
        <title>Evolution of Trichinella species and genotypes.</title>
        <authorList>
            <person name="Korhonen P.K."/>
            <person name="Edoardo P."/>
            <person name="Giuseppe L.R."/>
            <person name="Gasser R.B."/>
        </authorList>
    </citation>
    <scope>NUCLEOTIDE SEQUENCE [LARGE SCALE GENOMIC DNA]</scope>
    <source>
        <strain evidence="6">ISS13</strain>
    </source>
</reference>
<feature type="domain" description="NAC-A/B" evidence="5">
    <location>
        <begin position="380"/>
        <end position="445"/>
    </location>
</feature>
<proteinExistence type="inferred from homology"/>
<evidence type="ECO:0000259" key="5">
    <source>
        <dbReference type="PROSITE" id="PS51151"/>
    </source>
</evidence>
<dbReference type="EMBL" id="JYDR01000001">
    <property type="protein sequence ID" value="KRY79874.1"/>
    <property type="molecule type" value="Genomic_DNA"/>
</dbReference>
<dbReference type="Gene3D" id="1.10.150.210">
    <property type="entry name" value="Phosphoserine phosphatase, domain 2"/>
    <property type="match status" value="1"/>
</dbReference>
<dbReference type="InterPro" id="IPR023214">
    <property type="entry name" value="HAD_sf"/>
</dbReference>
<feature type="region of interest" description="Disordered" evidence="4">
    <location>
        <begin position="322"/>
        <end position="350"/>
    </location>
</feature>
<dbReference type="Gene3D" id="3.40.50.1000">
    <property type="entry name" value="HAD superfamily/HAD-like"/>
    <property type="match status" value="1"/>
</dbReference>
<dbReference type="PROSITE" id="PS51151">
    <property type="entry name" value="NAC_AB"/>
    <property type="match status" value="1"/>
</dbReference>
<dbReference type="Pfam" id="PF00702">
    <property type="entry name" value="Hydrolase"/>
    <property type="match status" value="1"/>
</dbReference>
<feature type="active site" description="Nucleophile" evidence="3">
    <location>
        <position position="126"/>
    </location>
</feature>
<evidence type="ECO:0000256" key="3">
    <source>
        <dbReference type="PIRSR" id="PIRSR604469-1"/>
    </source>
</evidence>
<dbReference type="CDD" id="cd04309">
    <property type="entry name" value="HAD_PSP_eu"/>
    <property type="match status" value="1"/>
</dbReference>
<feature type="compositionally biased region" description="Basic and acidic residues" evidence="4">
    <location>
        <begin position="323"/>
        <end position="335"/>
    </location>
</feature>
<dbReference type="FunFam" id="2.20.70.30:FF:000002">
    <property type="entry name" value="Nascent polypeptide-associated complex (NAC), alpha subunit"/>
    <property type="match status" value="1"/>
</dbReference>
<dbReference type="Pfam" id="PF19026">
    <property type="entry name" value="UBA_HYPK"/>
    <property type="match status" value="1"/>
</dbReference>